<dbReference type="WBParaSite" id="SBAD_0000387901-mRNA-1">
    <property type="protein sequence ID" value="SBAD_0000387901-mRNA-1"/>
    <property type="gene ID" value="SBAD_0000387901"/>
</dbReference>
<evidence type="ECO:0000313" key="2">
    <source>
        <dbReference type="EMBL" id="VDP02115.1"/>
    </source>
</evidence>
<feature type="compositionally biased region" description="Basic and acidic residues" evidence="1">
    <location>
        <begin position="40"/>
        <end position="52"/>
    </location>
</feature>
<dbReference type="Proteomes" id="UP000270296">
    <property type="component" value="Unassembled WGS sequence"/>
</dbReference>
<feature type="compositionally biased region" description="Basic residues" evidence="1">
    <location>
        <begin position="22"/>
        <end position="39"/>
    </location>
</feature>
<name>A0A183IJB3_9BILA</name>
<accession>A0A183IJB3</accession>
<feature type="region of interest" description="Disordered" evidence="1">
    <location>
        <begin position="1"/>
        <end position="62"/>
    </location>
</feature>
<protein>
    <submittedName>
        <fullName evidence="2 4">Uncharacterized protein</fullName>
    </submittedName>
</protein>
<reference evidence="2 3" key="2">
    <citation type="submission" date="2018-11" db="EMBL/GenBank/DDBJ databases">
        <authorList>
            <consortium name="Pathogen Informatics"/>
        </authorList>
    </citation>
    <scope>NUCLEOTIDE SEQUENCE [LARGE SCALE GENOMIC DNA]</scope>
</reference>
<evidence type="ECO:0000256" key="1">
    <source>
        <dbReference type="SAM" id="MobiDB-lite"/>
    </source>
</evidence>
<keyword evidence="3" id="KW-1185">Reference proteome</keyword>
<proteinExistence type="predicted"/>
<evidence type="ECO:0000313" key="4">
    <source>
        <dbReference type="WBParaSite" id="SBAD_0000387901-mRNA-1"/>
    </source>
</evidence>
<organism evidence="4">
    <name type="scientific">Soboliphyme baturini</name>
    <dbReference type="NCBI Taxonomy" id="241478"/>
    <lineage>
        <taxon>Eukaryota</taxon>
        <taxon>Metazoa</taxon>
        <taxon>Ecdysozoa</taxon>
        <taxon>Nematoda</taxon>
        <taxon>Enoplea</taxon>
        <taxon>Dorylaimia</taxon>
        <taxon>Dioctophymatida</taxon>
        <taxon>Dioctophymatoidea</taxon>
        <taxon>Soboliphymatidae</taxon>
        <taxon>Soboliphyme</taxon>
    </lineage>
</organism>
<feature type="region of interest" description="Disordered" evidence="1">
    <location>
        <begin position="89"/>
        <end position="112"/>
    </location>
</feature>
<sequence length="112" mass="12039">METIESPPKDASTPTNGEKWHRATRGRRLATKAKRNANRPHSDRKTRSELDSAPHGPEAPEACAAAVNRPIACSDKAFPLESVVRHVTTTDVATKVSDDSPAAGPARKMETA</sequence>
<evidence type="ECO:0000313" key="3">
    <source>
        <dbReference type="Proteomes" id="UP000270296"/>
    </source>
</evidence>
<dbReference type="AlphaFoldDB" id="A0A183IJB3"/>
<gene>
    <name evidence="2" type="ORF">SBAD_LOCUS3709</name>
</gene>
<dbReference type="EMBL" id="UZAM01007905">
    <property type="protein sequence ID" value="VDP02115.1"/>
    <property type="molecule type" value="Genomic_DNA"/>
</dbReference>
<reference evidence="4" key="1">
    <citation type="submission" date="2016-06" db="UniProtKB">
        <authorList>
            <consortium name="WormBaseParasite"/>
        </authorList>
    </citation>
    <scope>IDENTIFICATION</scope>
</reference>